<dbReference type="KEGG" id="pll:I858_014910"/>
<dbReference type="OrthoDB" id="2939377at2"/>
<dbReference type="Proteomes" id="UP000053354">
    <property type="component" value="Chromosome"/>
</dbReference>
<dbReference type="AlphaFoldDB" id="A0A1B1S500"/>
<evidence type="ECO:0000313" key="2">
    <source>
        <dbReference type="Proteomes" id="UP000053354"/>
    </source>
</evidence>
<keyword evidence="2" id="KW-1185">Reference proteome</keyword>
<reference evidence="1" key="1">
    <citation type="submission" date="2016-10" db="EMBL/GenBank/DDBJ databases">
        <authorList>
            <person name="See-Too W.S."/>
        </authorList>
    </citation>
    <scope>NUCLEOTIDE SEQUENCE</scope>
    <source>
        <strain evidence="1">L10.15</strain>
    </source>
</reference>
<proteinExistence type="predicted"/>
<name>A0A1B1S500_9BACL</name>
<sequence>MTYFYYIASDIELTTEIYKEHELYFERSNERIKGFDFPIQLEIDNGINTKEEVDILFKYIHKKAENHKRCSFQVAKLVNSNRVPFKVLEKKQVHLHKLKSSEELFLPEGHLLTIKKVPVVY</sequence>
<organism evidence="1 2">
    <name type="scientific">Planococcus versutus</name>
    <dbReference type="NCBI Taxonomy" id="1302659"/>
    <lineage>
        <taxon>Bacteria</taxon>
        <taxon>Bacillati</taxon>
        <taxon>Bacillota</taxon>
        <taxon>Bacilli</taxon>
        <taxon>Bacillales</taxon>
        <taxon>Caryophanaceae</taxon>
        <taxon>Planococcus</taxon>
    </lineage>
</organism>
<dbReference type="RefSeq" id="WP_065524639.1">
    <property type="nucleotide sequence ID" value="NZ_CP016540.2"/>
</dbReference>
<accession>A0A1B1S500</accession>
<dbReference type="EMBL" id="CP016540">
    <property type="protein sequence ID" value="ANU28280.1"/>
    <property type="molecule type" value="Genomic_DNA"/>
</dbReference>
<protein>
    <submittedName>
        <fullName evidence="1">Uncharacterized protein</fullName>
    </submittedName>
</protein>
<dbReference type="STRING" id="1302659.I858_014910"/>
<gene>
    <name evidence="1" type="ORF">I858_014910</name>
</gene>
<evidence type="ECO:0000313" key="1">
    <source>
        <dbReference type="EMBL" id="ANU28280.1"/>
    </source>
</evidence>